<organism evidence="1">
    <name type="scientific">Morganella morganii</name>
    <name type="common">Proteus morganii</name>
    <dbReference type="NCBI Taxonomy" id="582"/>
    <lineage>
        <taxon>Bacteria</taxon>
        <taxon>Pseudomonadati</taxon>
        <taxon>Pseudomonadota</taxon>
        <taxon>Gammaproteobacteria</taxon>
        <taxon>Enterobacterales</taxon>
        <taxon>Morganellaceae</taxon>
        <taxon>Morganella</taxon>
    </lineage>
</organism>
<dbReference type="AlphaFoldDB" id="A0A514C8T4"/>
<protein>
    <submittedName>
        <fullName evidence="1">Uncharacterized protein</fullName>
    </submittedName>
</protein>
<geneLocation type="plasmid" evidence="1">
    <name>pMM1L5</name>
</geneLocation>
<accession>A0A514C8T4</accession>
<sequence>MREVWLSAKLSGINEFVVVTPKGDEKGRRHKAPRRTQ</sequence>
<reference evidence="1" key="1">
    <citation type="submission" date="2019-04" db="EMBL/GenBank/DDBJ databases">
        <authorList>
            <person name="Hu G."/>
            <person name="Luo X."/>
        </authorList>
    </citation>
    <scope>NUCLEOTIDE SEQUENCE</scope>
    <source>
        <strain evidence="1">MM1L5</strain>
        <plasmid evidence="1">pMM1L5</plasmid>
    </source>
</reference>
<keyword evidence="1" id="KW-0614">Plasmid</keyword>
<name>A0A514C8T4_MORMO</name>
<evidence type="ECO:0000313" key="1">
    <source>
        <dbReference type="EMBL" id="QDH76086.1"/>
    </source>
</evidence>
<proteinExistence type="predicted"/>
<dbReference type="EMBL" id="MK851048">
    <property type="protein sequence ID" value="QDH76086.1"/>
    <property type="molecule type" value="Genomic_DNA"/>
</dbReference>